<dbReference type="Gene3D" id="3.40.50.720">
    <property type="entry name" value="NAD(P)-binding Rossmann-like Domain"/>
    <property type="match status" value="1"/>
</dbReference>
<proteinExistence type="inferred from homology"/>
<dbReference type="OrthoDB" id="286404at2"/>
<comment type="similarity">
    <text evidence="1">Belongs to the short-chain dehydrogenases/reductases (SDR) family.</text>
</comment>
<dbReference type="EMBL" id="SRXT01000007">
    <property type="protein sequence ID" value="TGX50381.1"/>
    <property type="molecule type" value="Genomic_DNA"/>
</dbReference>
<dbReference type="Proteomes" id="UP000306147">
    <property type="component" value="Unassembled WGS sequence"/>
</dbReference>
<name>A0A4S1X364_9SPHN</name>
<comment type="caution">
    <text evidence="2">The sequence shown here is derived from an EMBL/GenBank/DDBJ whole genome shotgun (WGS) entry which is preliminary data.</text>
</comment>
<keyword evidence="3" id="KW-1185">Reference proteome</keyword>
<reference evidence="2 3" key="1">
    <citation type="submission" date="2019-04" db="EMBL/GenBank/DDBJ databases">
        <title>Sphingomonas psychrotolerans sp. nov., isolated from soil in the Tianshan Mountains, Xinjiang, China.</title>
        <authorList>
            <person name="Luo Y."/>
            <person name="Sheng H."/>
        </authorList>
    </citation>
    <scope>NUCLEOTIDE SEQUENCE [LARGE SCALE GENOMIC DNA]</scope>
    <source>
        <strain evidence="2 3">ZFGT-11</strain>
    </source>
</reference>
<protein>
    <submittedName>
        <fullName evidence="2">SDR family oxidoreductase</fullName>
    </submittedName>
</protein>
<accession>A0A4S1X364</accession>
<evidence type="ECO:0000256" key="1">
    <source>
        <dbReference type="ARBA" id="ARBA00006484"/>
    </source>
</evidence>
<dbReference type="FunFam" id="3.40.50.720:FF:000084">
    <property type="entry name" value="Short-chain dehydrogenase reductase"/>
    <property type="match status" value="1"/>
</dbReference>
<organism evidence="2 3">
    <name type="scientific">Sphingomonas gei</name>
    <dbReference type="NCBI Taxonomy" id="1395960"/>
    <lineage>
        <taxon>Bacteria</taxon>
        <taxon>Pseudomonadati</taxon>
        <taxon>Pseudomonadota</taxon>
        <taxon>Alphaproteobacteria</taxon>
        <taxon>Sphingomonadales</taxon>
        <taxon>Sphingomonadaceae</taxon>
        <taxon>Sphingomonas</taxon>
    </lineage>
</organism>
<dbReference type="InterPro" id="IPR036291">
    <property type="entry name" value="NAD(P)-bd_dom_sf"/>
</dbReference>
<evidence type="ECO:0000313" key="2">
    <source>
        <dbReference type="EMBL" id="TGX50381.1"/>
    </source>
</evidence>
<dbReference type="GO" id="GO:0030497">
    <property type="term" value="P:fatty acid elongation"/>
    <property type="evidence" value="ECO:0007669"/>
    <property type="project" value="TreeGrafter"/>
</dbReference>
<dbReference type="PRINTS" id="PR00080">
    <property type="entry name" value="SDRFAMILY"/>
</dbReference>
<dbReference type="Pfam" id="PF13561">
    <property type="entry name" value="adh_short_C2"/>
    <property type="match status" value="1"/>
</dbReference>
<gene>
    <name evidence="2" type="ORF">E5A73_18395</name>
</gene>
<dbReference type="PANTHER" id="PTHR42760:SF40">
    <property type="entry name" value="3-OXOACYL-[ACYL-CARRIER-PROTEIN] REDUCTASE, CHLOROPLASTIC"/>
    <property type="match status" value="1"/>
</dbReference>
<dbReference type="PRINTS" id="PR00081">
    <property type="entry name" value="GDHRDH"/>
</dbReference>
<dbReference type="AlphaFoldDB" id="A0A4S1X364"/>
<sequence length="270" mass="28944">MELSVQSLADLGNMTGRVALITGGAGHIGRAMAAALAEAGADLCLVDRNGEALASARAELHWAAGNVSTHQIDLEREDEREGLVAAVRESHGRIAVLVNNAGFVGDSQLGGWVTDFAGQSMETWRRAMEVNLAAPFHLAQLFAPMLEQNGRGVIINLASIYGLLGPDMRLYEGTKMGNPAAYAASKGGLVQLTRWLSTTLAPRIRVNCITPGGLERGQPESFRSRYVERTPLGRMGREEDFKGAVHFLASDLSAWMTGQNIVVDGGWSAW</sequence>
<dbReference type="SUPFAM" id="SSF51735">
    <property type="entry name" value="NAD(P)-binding Rossmann-fold domains"/>
    <property type="match status" value="1"/>
</dbReference>
<dbReference type="PANTHER" id="PTHR42760">
    <property type="entry name" value="SHORT-CHAIN DEHYDROGENASES/REDUCTASES FAMILY MEMBER"/>
    <property type="match status" value="1"/>
</dbReference>
<evidence type="ECO:0000313" key="3">
    <source>
        <dbReference type="Proteomes" id="UP000306147"/>
    </source>
</evidence>
<dbReference type="InterPro" id="IPR002347">
    <property type="entry name" value="SDR_fam"/>
</dbReference>
<dbReference type="GO" id="GO:0016616">
    <property type="term" value="F:oxidoreductase activity, acting on the CH-OH group of donors, NAD or NADP as acceptor"/>
    <property type="evidence" value="ECO:0007669"/>
    <property type="project" value="TreeGrafter"/>
</dbReference>